<proteinExistence type="predicted"/>
<name>A0ABN9B8Q0_9NEOB</name>
<organism evidence="2 3">
    <name type="scientific">Staurois parvus</name>
    <dbReference type="NCBI Taxonomy" id="386267"/>
    <lineage>
        <taxon>Eukaryota</taxon>
        <taxon>Metazoa</taxon>
        <taxon>Chordata</taxon>
        <taxon>Craniata</taxon>
        <taxon>Vertebrata</taxon>
        <taxon>Euteleostomi</taxon>
        <taxon>Amphibia</taxon>
        <taxon>Batrachia</taxon>
        <taxon>Anura</taxon>
        <taxon>Neobatrachia</taxon>
        <taxon>Ranoidea</taxon>
        <taxon>Ranidae</taxon>
        <taxon>Staurois</taxon>
    </lineage>
</organism>
<dbReference type="EMBL" id="CATNWA010002883">
    <property type="protein sequence ID" value="CAI9543958.1"/>
    <property type="molecule type" value="Genomic_DNA"/>
</dbReference>
<evidence type="ECO:0000256" key="1">
    <source>
        <dbReference type="SAM" id="MobiDB-lite"/>
    </source>
</evidence>
<protein>
    <submittedName>
        <fullName evidence="2">Uncharacterized protein</fullName>
    </submittedName>
</protein>
<keyword evidence="3" id="KW-1185">Reference proteome</keyword>
<comment type="caution">
    <text evidence="2">The sequence shown here is derived from an EMBL/GenBank/DDBJ whole genome shotgun (WGS) entry which is preliminary data.</text>
</comment>
<reference evidence="2" key="1">
    <citation type="submission" date="2023-05" db="EMBL/GenBank/DDBJ databases">
        <authorList>
            <person name="Stuckert A."/>
        </authorList>
    </citation>
    <scope>NUCLEOTIDE SEQUENCE</scope>
</reference>
<gene>
    <name evidence="2" type="ORF">SPARVUS_LOCUS2392650</name>
</gene>
<evidence type="ECO:0000313" key="3">
    <source>
        <dbReference type="Proteomes" id="UP001162483"/>
    </source>
</evidence>
<evidence type="ECO:0000313" key="2">
    <source>
        <dbReference type="EMBL" id="CAI9543958.1"/>
    </source>
</evidence>
<feature type="region of interest" description="Disordered" evidence="1">
    <location>
        <begin position="47"/>
        <end position="70"/>
    </location>
</feature>
<dbReference type="Proteomes" id="UP001162483">
    <property type="component" value="Unassembled WGS sequence"/>
</dbReference>
<accession>A0ABN9B8Q0</accession>
<sequence length="70" mass="7503">MQARCGCRSVGAAAGRYGGNQDTGQVWMQEHRCSSRIQARCRYRNVGAAASDKPGEDQLGRSGTREQASG</sequence>